<evidence type="ECO:0000256" key="3">
    <source>
        <dbReference type="ARBA" id="ARBA00023163"/>
    </source>
</evidence>
<evidence type="ECO:0000313" key="6">
    <source>
        <dbReference type="EMBL" id="CAJ1496980.1"/>
    </source>
</evidence>
<dbReference type="InterPro" id="IPR001647">
    <property type="entry name" value="HTH_TetR"/>
</dbReference>
<evidence type="ECO:0000256" key="2">
    <source>
        <dbReference type="ARBA" id="ARBA00023125"/>
    </source>
</evidence>
<evidence type="ECO:0000256" key="4">
    <source>
        <dbReference type="PROSITE-ProRule" id="PRU00335"/>
    </source>
</evidence>
<evidence type="ECO:0000256" key="1">
    <source>
        <dbReference type="ARBA" id="ARBA00023015"/>
    </source>
</evidence>
<dbReference type="Pfam" id="PF21993">
    <property type="entry name" value="TetR_C_13_2"/>
    <property type="match status" value="1"/>
</dbReference>
<dbReference type="SUPFAM" id="SSF46689">
    <property type="entry name" value="Homeodomain-like"/>
    <property type="match status" value="1"/>
</dbReference>
<dbReference type="RefSeq" id="WP_308481105.1">
    <property type="nucleotide sequence ID" value="NZ_OY726397.1"/>
</dbReference>
<reference evidence="6 7" key="1">
    <citation type="submission" date="2023-08" db="EMBL/GenBank/DDBJ databases">
        <authorList>
            <person name="Folkvardsen B D."/>
            <person name="Norman A."/>
        </authorList>
    </citation>
    <scope>NUCLEOTIDE SEQUENCE [LARGE SCALE GENOMIC DNA]</scope>
    <source>
        <strain evidence="6 7">Mu0053</strain>
    </source>
</reference>
<evidence type="ECO:0000313" key="7">
    <source>
        <dbReference type="Proteomes" id="UP001190465"/>
    </source>
</evidence>
<dbReference type="PROSITE" id="PS50977">
    <property type="entry name" value="HTH_TETR_2"/>
    <property type="match status" value="1"/>
</dbReference>
<feature type="domain" description="HTH tetR-type" evidence="5">
    <location>
        <begin position="6"/>
        <end position="66"/>
    </location>
</feature>
<keyword evidence="3" id="KW-0804">Transcription</keyword>
<gene>
    <name evidence="6" type="ORF">MU0053_000791</name>
</gene>
<keyword evidence="2 4" id="KW-0238">DNA-binding</keyword>
<dbReference type="InterPro" id="IPR009057">
    <property type="entry name" value="Homeodomain-like_sf"/>
</dbReference>
<dbReference type="PANTHER" id="PTHR47506">
    <property type="entry name" value="TRANSCRIPTIONAL REGULATORY PROTEIN"/>
    <property type="match status" value="1"/>
</dbReference>
<dbReference type="PANTHER" id="PTHR47506:SF3">
    <property type="entry name" value="HTH-TYPE TRANSCRIPTIONAL REGULATOR LMRA"/>
    <property type="match status" value="1"/>
</dbReference>
<sequence>MSAVRPGPRERLISTAISMVQERGVHATGLSDLLKRSSTARNSIYQHFPGGKQDLMVAAIEAAGSVVAGRIDRLAGNNDPAGIVRSLIADWVAVLEASEFATGCPIAAGALAGPDEPAITAAAADAFAGLRARVGAALVAAGATASAAETTSSVVVSAVEGALLQARAAKSVQPLRDVEDVLVKLVDGA</sequence>
<dbReference type="InterPro" id="IPR054156">
    <property type="entry name" value="YxaF_TetR_C"/>
</dbReference>
<dbReference type="EMBL" id="OY726397">
    <property type="protein sequence ID" value="CAJ1496980.1"/>
    <property type="molecule type" value="Genomic_DNA"/>
</dbReference>
<dbReference type="SUPFAM" id="SSF48498">
    <property type="entry name" value="Tetracyclin repressor-like, C-terminal domain"/>
    <property type="match status" value="1"/>
</dbReference>
<dbReference type="Pfam" id="PF00440">
    <property type="entry name" value="TetR_N"/>
    <property type="match status" value="1"/>
</dbReference>
<keyword evidence="7" id="KW-1185">Reference proteome</keyword>
<dbReference type="Proteomes" id="UP001190465">
    <property type="component" value="Chromosome"/>
</dbReference>
<keyword evidence="1" id="KW-0805">Transcription regulation</keyword>
<dbReference type="InterPro" id="IPR036271">
    <property type="entry name" value="Tet_transcr_reg_TetR-rel_C_sf"/>
</dbReference>
<evidence type="ECO:0000259" key="5">
    <source>
        <dbReference type="PROSITE" id="PS50977"/>
    </source>
</evidence>
<feature type="DNA-binding region" description="H-T-H motif" evidence="4">
    <location>
        <begin position="29"/>
        <end position="48"/>
    </location>
</feature>
<protein>
    <submittedName>
        <fullName evidence="6">TetR/AcrR family transcriptional regulator</fullName>
    </submittedName>
</protein>
<organism evidence="6 7">
    <name type="scientific">[Mycobacterium] burgundiense</name>
    <dbReference type="NCBI Taxonomy" id="3064286"/>
    <lineage>
        <taxon>Bacteria</taxon>
        <taxon>Bacillati</taxon>
        <taxon>Actinomycetota</taxon>
        <taxon>Actinomycetes</taxon>
        <taxon>Mycobacteriales</taxon>
        <taxon>Mycobacteriaceae</taxon>
        <taxon>Mycolicibacterium</taxon>
    </lineage>
</organism>
<proteinExistence type="predicted"/>
<name>A0ABM9LD58_9MYCO</name>
<accession>A0ABM9LD58</accession>
<dbReference type="Gene3D" id="1.10.357.10">
    <property type="entry name" value="Tetracycline Repressor, domain 2"/>
    <property type="match status" value="1"/>
</dbReference>